<dbReference type="EMBL" id="JAGPXC010000009">
    <property type="protein sequence ID" value="KAH6647221.1"/>
    <property type="molecule type" value="Genomic_DNA"/>
</dbReference>
<dbReference type="RefSeq" id="XP_045953735.1">
    <property type="nucleotide sequence ID" value="XM_046108205.1"/>
</dbReference>
<comment type="caution">
    <text evidence="3">The sequence shown here is derived from an EMBL/GenBank/DDBJ whole genome shotgun (WGS) entry which is preliminary data.</text>
</comment>
<feature type="region of interest" description="Disordered" evidence="1">
    <location>
        <begin position="1"/>
        <end position="33"/>
    </location>
</feature>
<feature type="transmembrane region" description="Helical" evidence="2">
    <location>
        <begin position="126"/>
        <end position="149"/>
    </location>
</feature>
<evidence type="ECO:0000256" key="2">
    <source>
        <dbReference type="SAM" id="Phobius"/>
    </source>
</evidence>
<keyword evidence="2" id="KW-0472">Membrane</keyword>
<feature type="compositionally biased region" description="Polar residues" evidence="1">
    <location>
        <begin position="1"/>
        <end position="13"/>
    </location>
</feature>
<evidence type="ECO:0000313" key="4">
    <source>
        <dbReference type="Proteomes" id="UP000758603"/>
    </source>
</evidence>
<evidence type="ECO:0000313" key="3">
    <source>
        <dbReference type="EMBL" id="KAH6647221.1"/>
    </source>
</evidence>
<gene>
    <name evidence="3" type="ORF">BKA67DRAFT_663559</name>
</gene>
<feature type="compositionally biased region" description="Polar residues" evidence="1">
    <location>
        <begin position="56"/>
        <end position="72"/>
    </location>
</feature>
<keyword evidence="2" id="KW-0812">Transmembrane</keyword>
<dbReference type="OrthoDB" id="3499003at2759"/>
<feature type="region of interest" description="Disordered" evidence="1">
    <location>
        <begin position="153"/>
        <end position="195"/>
    </location>
</feature>
<dbReference type="Proteomes" id="UP000758603">
    <property type="component" value="Unassembled WGS sequence"/>
</dbReference>
<sequence>MKPYRSSTLQSGQPLFPPTTPTELPRAAREKDLRFQQDLKSRFELLNIKSPRWSLSSFSQSLGKPAPAQQSWLGDPSPPATPDPEAAAAAGQRGGDGRFPIPAGGKNARETRRRRDGRICGLERRWFWGLVAVAVVVLLGICIGVGVAVSQSKSNSSHNAGAGGSSSSSSNSSTGTLATATSTGTTGSTASSTSASATATATGGTDCPAGNATTYTVPGSTKTFMHYCGLDYSGDSEATDLKSVTTDSMADCMANCAGTYGCTGCGWGYVDGDSLYEHTCWLKSDLKTAHKADSSWAFAVLV</sequence>
<keyword evidence="4" id="KW-1185">Reference proteome</keyword>
<evidence type="ECO:0000256" key="1">
    <source>
        <dbReference type="SAM" id="MobiDB-lite"/>
    </source>
</evidence>
<organism evidence="3 4">
    <name type="scientific">Truncatella angustata</name>
    <dbReference type="NCBI Taxonomy" id="152316"/>
    <lineage>
        <taxon>Eukaryota</taxon>
        <taxon>Fungi</taxon>
        <taxon>Dikarya</taxon>
        <taxon>Ascomycota</taxon>
        <taxon>Pezizomycotina</taxon>
        <taxon>Sordariomycetes</taxon>
        <taxon>Xylariomycetidae</taxon>
        <taxon>Amphisphaeriales</taxon>
        <taxon>Sporocadaceae</taxon>
        <taxon>Truncatella</taxon>
    </lineage>
</organism>
<protein>
    <recommendedName>
        <fullName evidence="5">Apple domain-containing protein</fullName>
    </recommendedName>
</protein>
<feature type="region of interest" description="Disordered" evidence="1">
    <location>
        <begin position="56"/>
        <end position="113"/>
    </location>
</feature>
<dbReference type="GeneID" id="70137096"/>
<dbReference type="AlphaFoldDB" id="A0A9P8RNG7"/>
<accession>A0A9P8RNG7</accession>
<name>A0A9P8RNG7_9PEZI</name>
<proteinExistence type="predicted"/>
<evidence type="ECO:0008006" key="5">
    <source>
        <dbReference type="Google" id="ProtNLM"/>
    </source>
</evidence>
<dbReference type="Gene3D" id="3.50.4.10">
    <property type="entry name" value="Hepatocyte Growth Factor"/>
    <property type="match status" value="1"/>
</dbReference>
<reference evidence="3" key="1">
    <citation type="journal article" date="2021" name="Nat. Commun.">
        <title>Genetic determinants of endophytism in the Arabidopsis root mycobiome.</title>
        <authorList>
            <person name="Mesny F."/>
            <person name="Miyauchi S."/>
            <person name="Thiergart T."/>
            <person name="Pickel B."/>
            <person name="Atanasova L."/>
            <person name="Karlsson M."/>
            <person name="Huettel B."/>
            <person name="Barry K.W."/>
            <person name="Haridas S."/>
            <person name="Chen C."/>
            <person name="Bauer D."/>
            <person name="Andreopoulos W."/>
            <person name="Pangilinan J."/>
            <person name="LaButti K."/>
            <person name="Riley R."/>
            <person name="Lipzen A."/>
            <person name="Clum A."/>
            <person name="Drula E."/>
            <person name="Henrissat B."/>
            <person name="Kohler A."/>
            <person name="Grigoriev I.V."/>
            <person name="Martin F.M."/>
            <person name="Hacquard S."/>
        </authorList>
    </citation>
    <scope>NUCLEOTIDE SEQUENCE</scope>
    <source>
        <strain evidence="3">MPI-SDFR-AT-0073</strain>
    </source>
</reference>
<keyword evidence="2" id="KW-1133">Transmembrane helix</keyword>